<dbReference type="Gene3D" id="3.40.190.10">
    <property type="entry name" value="Periplasmic binding protein-like II"/>
    <property type="match status" value="2"/>
</dbReference>
<dbReference type="Proteomes" id="UP000638188">
    <property type="component" value="Unassembled WGS sequence"/>
</dbReference>
<feature type="chain" id="PRO_5046143931" evidence="1">
    <location>
        <begin position="23"/>
        <end position="244"/>
    </location>
</feature>
<reference evidence="3" key="1">
    <citation type="journal article" date="2019" name="Int. J. Syst. Evol. Microbiol.">
        <title>The Global Catalogue of Microorganisms (GCM) 10K type strain sequencing project: providing services to taxonomists for standard genome sequencing and annotation.</title>
        <authorList>
            <consortium name="The Broad Institute Genomics Platform"/>
            <consortium name="The Broad Institute Genome Sequencing Center for Infectious Disease"/>
            <person name="Wu L."/>
            <person name="Ma J."/>
        </authorList>
    </citation>
    <scope>NUCLEOTIDE SEQUENCE [LARGE SCALE GENOMIC DNA]</scope>
    <source>
        <strain evidence="3">CGMCC 1.12482</strain>
    </source>
</reference>
<evidence type="ECO:0000313" key="2">
    <source>
        <dbReference type="EMBL" id="GGC87959.1"/>
    </source>
</evidence>
<feature type="signal peptide" evidence="1">
    <location>
        <begin position="1"/>
        <end position="22"/>
    </location>
</feature>
<accession>A0ABQ1NYX4</accession>
<proteinExistence type="predicted"/>
<keyword evidence="1" id="KW-0732">Signal</keyword>
<dbReference type="RefSeq" id="WP_223825428.1">
    <property type="nucleotide sequence ID" value="NZ_BMFF01000001.1"/>
</dbReference>
<evidence type="ECO:0000256" key="1">
    <source>
        <dbReference type="SAM" id="SignalP"/>
    </source>
</evidence>
<protein>
    <submittedName>
        <fullName evidence="2">Polar amino acid ABC transporter</fullName>
    </submittedName>
</protein>
<keyword evidence="3" id="KW-1185">Reference proteome</keyword>
<name>A0ABQ1NYX4_9GAMM</name>
<dbReference type="EMBL" id="BMFF01000001">
    <property type="protein sequence ID" value="GGC87959.1"/>
    <property type="molecule type" value="Genomic_DNA"/>
</dbReference>
<evidence type="ECO:0000313" key="3">
    <source>
        <dbReference type="Proteomes" id="UP000638188"/>
    </source>
</evidence>
<comment type="caution">
    <text evidence="2">The sequence shown here is derived from an EMBL/GenBank/DDBJ whole genome shotgun (WGS) entry which is preliminary data.</text>
</comment>
<organism evidence="2 3">
    <name type="scientific">Halopseudomonas salina</name>
    <dbReference type="NCBI Taxonomy" id="1323744"/>
    <lineage>
        <taxon>Bacteria</taxon>
        <taxon>Pseudomonadati</taxon>
        <taxon>Pseudomonadota</taxon>
        <taxon>Gammaproteobacteria</taxon>
        <taxon>Pseudomonadales</taxon>
        <taxon>Pseudomonadaceae</taxon>
        <taxon>Halopseudomonas</taxon>
    </lineage>
</organism>
<dbReference type="SUPFAM" id="SSF53850">
    <property type="entry name" value="Periplasmic binding protein-like II"/>
    <property type="match status" value="1"/>
</dbReference>
<sequence length="244" mass="27737">MTRPVITFLTLMAVLLSPRSFAEVVVVGFGTHKPPYVFEYDGSGLEYELIEAALEHVGLEMEPYYSPLERLHRMLQYRELGAMATTNQTSGVDAHYSEIYIEYENVAVTLQNRNIQLGAIEDLGGYSISAFQRARFVLGPRFGKMTAANSRYREEARQITRNLLLYAGRVDVMIGDRRIIRAFNSEIADRVDVSQPVTEHFLFPPTGYRVGFVDAAIRDRFDQGLAAIRSNGRYELITQRYAAY</sequence>
<gene>
    <name evidence="2" type="ORF">GCM10007418_04600</name>
</gene>